<dbReference type="Proteomes" id="UP001566476">
    <property type="component" value="Unassembled WGS sequence"/>
</dbReference>
<protein>
    <submittedName>
        <fullName evidence="2">Transglutaminase family protein</fullName>
    </submittedName>
</protein>
<dbReference type="PANTHER" id="PTHR33490">
    <property type="entry name" value="BLR5614 PROTEIN-RELATED"/>
    <property type="match status" value="1"/>
</dbReference>
<dbReference type="EMBL" id="JBGGTQ010000007">
    <property type="protein sequence ID" value="MEZ0493562.1"/>
    <property type="molecule type" value="Genomic_DNA"/>
</dbReference>
<dbReference type="Pfam" id="PF01841">
    <property type="entry name" value="Transglut_core"/>
    <property type="match status" value="1"/>
</dbReference>
<dbReference type="SMART" id="SM00460">
    <property type="entry name" value="TGc"/>
    <property type="match status" value="1"/>
</dbReference>
<evidence type="ECO:0000259" key="1">
    <source>
        <dbReference type="SMART" id="SM00460"/>
    </source>
</evidence>
<keyword evidence="3" id="KW-1185">Reference proteome</keyword>
<reference evidence="2 3" key="1">
    <citation type="submission" date="2024-07" db="EMBL/GenBank/DDBJ databases">
        <authorList>
            <person name="Thanompreechachai J."/>
            <person name="Duangmal K."/>
        </authorList>
    </citation>
    <scope>NUCLEOTIDE SEQUENCE [LARGE SCALE GENOMIC DNA]</scope>
    <source>
        <strain evidence="2 3">TBRC 1896</strain>
    </source>
</reference>
<evidence type="ECO:0000313" key="3">
    <source>
        <dbReference type="Proteomes" id="UP001566476"/>
    </source>
</evidence>
<name>A0ABV4I4E6_9ACTN</name>
<dbReference type="SUPFAM" id="SSF54001">
    <property type="entry name" value="Cysteine proteinases"/>
    <property type="match status" value="1"/>
</dbReference>
<dbReference type="Gene3D" id="2.60.40.2250">
    <property type="match status" value="1"/>
</dbReference>
<dbReference type="PANTHER" id="PTHR33490:SF12">
    <property type="entry name" value="BLL5557 PROTEIN"/>
    <property type="match status" value="1"/>
</dbReference>
<sequence length="273" mass="29055">MPRTSMRVRLRLHADQPTEASLLLAVARRPEVLVRTEELVLTGPGGPVAVGAQTSPEGTVLHHATLPAGDVEVGYEAVVEPAEVEPGQRGGPALTVAERWEFTRPSRFCPSDRLARTAAEEFGSVPRTDLPHAVAQWVAARTAYVSGSSTPTDGALETLVDRQGVCRDFAHLTTALLRALDVPARVAAVYAPGLSPMDFHAVVEAAPRGRWEVVDATRLAPRASLVRITTGRDAADTAFLTTAGAVRLETMSVLAVVDGDLPADDHRGRATLR</sequence>
<accession>A0ABV4I4E6</accession>
<dbReference type="InterPro" id="IPR002931">
    <property type="entry name" value="Transglutaminase-like"/>
</dbReference>
<feature type="domain" description="Transglutaminase-like" evidence="1">
    <location>
        <begin position="158"/>
        <end position="218"/>
    </location>
</feature>
<organism evidence="2 3">
    <name type="scientific">Kineococcus mangrovi</name>
    <dbReference type="NCBI Taxonomy" id="1660183"/>
    <lineage>
        <taxon>Bacteria</taxon>
        <taxon>Bacillati</taxon>
        <taxon>Actinomycetota</taxon>
        <taxon>Actinomycetes</taxon>
        <taxon>Kineosporiales</taxon>
        <taxon>Kineosporiaceae</taxon>
        <taxon>Kineococcus</taxon>
    </lineage>
</organism>
<gene>
    <name evidence="2" type="ORF">AB2L28_15085</name>
</gene>
<comment type="caution">
    <text evidence="2">The sequence shown here is derived from an EMBL/GenBank/DDBJ whole genome shotgun (WGS) entry which is preliminary data.</text>
</comment>
<dbReference type="Gene3D" id="3.10.620.30">
    <property type="match status" value="1"/>
</dbReference>
<proteinExistence type="predicted"/>
<dbReference type="RefSeq" id="WP_370719803.1">
    <property type="nucleotide sequence ID" value="NZ_JBGGTQ010000007.1"/>
</dbReference>
<dbReference type="InterPro" id="IPR038765">
    <property type="entry name" value="Papain-like_cys_pep_sf"/>
</dbReference>
<evidence type="ECO:0000313" key="2">
    <source>
        <dbReference type="EMBL" id="MEZ0493562.1"/>
    </source>
</evidence>